<keyword evidence="3" id="KW-1185">Reference proteome</keyword>
<accession>A0A330LBY6</accession>
<evidence type="ECO:0000313" key="3">
    <source>
        <dbReference type="Proteomes" id="UP000248168"/>
    </source>
</evidence>
<reference evidence="3" key="1">
    <citation type="submission" date="2018-04" db="EMBL/GenBank/DDBJ databases">
        <authorList>
            <person name="Lucker S."/>
            <person name="Sakoula D."/>
        </authorList>
    </citation>
    <scope>NUCLEOTIDE SEQUENCE [LARGE SCALE GENOMIC DNA]</scope>
</reference>
<evidence type="ECO:0000313" key="2">
    <source>
        <dbReference type="EMBL" id="SPP64519.1"/>
    </source>
</evidence>
<evidence type="ECO:0000256" key="1">
    <source>
        <dbReference type="SAM" id="MobiDB-lite"/>
    </source>
</evidence>
<sequence length="145" mass="16551">MRPFAHESLSQTLHIGQDILHLGVRQLSLPAHHRRWRAALLDRGQQFCIGFFLARRTGEIGCGGVDGFSDRAVSSTLGTVTKHTMFLIDSLALSDISIGRMRKGLAHPCRPRHDSEGRNNHTRQNRFHDRPFPRHRLLDSDLWAR</sequence>
<dbReference type="InParanoid" id="A0A330LBY6"/>
<protein>
    <submittedName>
        <fullName evidence="2">Uncharacterized protein</fullName>
    </submittedName>
</protein>
<proteinExistence type="predicted"/>
<dbReference type="EMBL" id="OUNR01000012">
    <property type="protein sequence ID" value="SPP64519.1"/>
    <property type="molecule type" value="Genomic_DNA"/>
</dbReference>
<organism evidence="2 3">
    <name type="scientific">Nitrospira lenta</name>
    <dbReference type="NCBI Taxonomy" id="1436998"/>
    <lineage>
        <taxon>Bacteria</taxon>
        <taxon>Pseudomonadati</taxon>
        <taxon>Nitrospirota</taxon>
        <taxon>Nitrospiria</taxon>
        <taxon>Nitrospirales</taxon>
        <taxon>Nitrospiraceae</taxon>
        <taxon>Nitrospira</taxon>
    </lineage>
</organism>
<dbReference type="AlphaFoldDB" id="A0A330LBY6"/>
<name>A0A330LBY6_9BACT</name>
<feature type="region of interest" description="Disordered" evidence="1">
    <location>
        <begin position="105"/>
        <end position="132"/>
    </location>
</feature>
<gene>
    <name evidence="2" type="ORF">NITLEN_20159</name>
</gene>
<dbReference type="Proteomes" id="UP000248168">
    <property type="component" value="Unassembled WGS sequence"/>
</dbReference>